<gene>
    <name evidence="2" type="ORF">ENY07_07240</name>
</gene>
<dbReference type="InterPro" id="IPR007763">
    <property type="entry name" value="NDUFA12"/>
</dbReference>
<dbReference type="Pfam" id="PF05071">
    <property type="entry name" value="NDUFA12"/>
    <property type="match status" value="1"/>
</dbReference>
<dbReference type="AlphaFoldDB" id="A0A8J4HCG0"/>
<dbReference type="EMBL" id="DTQM01000143">
    <property type="protein sequence ID" value="HGC43000.1"/>
    <property type="molecule type" value="Genomic_DNA"/>
</dbReference>
<dbReference type="NCBIfam" id="NF006040">
    <property type="entry name" value="PRK08183.1"/>
    <property type="match status" value="1"/>
</dbReference>
<feature type="region of interest" description="Disordered" evidence="1">
    <location>
        <begin position="70"/>
        <end position="117"/>
    </location>
</feature>
<evidence type="ECO:0000256" key="1">
    <source>
        <dbReference type="SAM" id="MobiDB-lite"/>
    </source>
</evidence>
<comment type="caution">
    <text evidence="2">The sequence shown here is derived from an EMBL/GenBank/DDBJ whole genome shotgun (WGS) entry which is preliminary data.</text>
</comment>
<sequence length="117" mass="13319">MNLIHRLIITFRGRPIGRDGLGNQYFEERHPRPGQRARRWVIYQGGDDASRVPSEWHAWLHHLTDAPLPETARRPWQKPHEPNHTGTLAGYRPPGHDYLGGARAPASADYEAWSPGS</sequence>
<name>A0A8J4HCG0_9PROT</name>
<protein>
    <submittedName>
        <fullName evidence="2">NADH:ubiquinone oxidoreductase subunit NDUFA12</fullName>
    </submittedName>
</protein>
<organism evidence="2">
    <name type="scientific">Acidicaldus sp</name>
    <dbReference type="NCBI Taxonomy" id="1872105"/>
    <lineage>
        <taxon>Bacteria</taxon>
        <taxon>Pseudomonadati</taxon>
        <taxon>Pseudomonadota</taxon>
        <taxon>Alphaproteobacteria</taxon>
        <taxon>Acetobacterales</taxon>
        <taxon>Acetobacteraceae</taxon>
        <taxon>Acidicaldus</taxon>
    </lineage>
</organism>
<dbReference type="PANTHER" id="PTHR12910">
    <property type="entry name" value="NADH-UBIQUINONE OXIDOREDUCTASE SUBUNIT B17.2"/>
    <property type="match status" value="1"/>
</dbReference>
<accession>A0A8J4HCG0</accession>
<evidence type="ECO:0000313" key="2">
    <source>
        <dbReference type="EMBL" id="HGC43000.1"/>
    </source>
</evidence>
<dbReference type="GO" id="GO:0045271">
    <property type="term" value="C:respiratory chain complex I"/>
    <property type="evidence" value="ECO:0007669"/>
    <property type="project" value="InterPro"/>
</dbReference>
<reference evidence="2" key="1">
    <citation type="journal article" date="2020" name="mSystems">
        <title>Genome- and Community-Level Interaction Insights into Carbon Utilization and Element Cycling Functions of Hydrothermarchaeota in Hydrothermal Sediment.</title>
        <authorList>
            <person name="Zhou Z."/>
            <person name="Liu Y."/>
            <person name="Xu W."/>
            <person name="Pan J."/>
            <person name="Luo Z.H."/>
            <person name="Li M."/>
        </authorList>
    </citation>
    <scope>NUCLEOTIDE SEQUENCE</scope>
    <source>
        <strain evidence="2">SpSt-997</strain>
    </source>
</reference>
<dbReference type="GO" id="GO:0006979">
    <property type="term" value="P:response to oxidative stress"/>
    <property type="evidence" value="ECO:0007669"/>
    <property type="project" value="TreeGrafter"/>
</dbReference>
<dbReference type="PANTHER" id="PTHR12910:SF2">
    <property type="entry name" value="NADH DEHYDROGENASE [UBIQUINONE] 1 ALPHA SUBCOMPLEX SUBUNIT 12"/>
    <property type="match status" value="1"/>
</dbReference>
<proteinExistence type="predicted"/>